<evidence type="ECO:0000259" key="1">
    <source>
        <dbReference type="Pfam" id="PF03235"/>
    </source>
</evidence>
<name>A0A1S1LR19_MYCCH</name>
<evidence type="ECO:0000313" key="2">
    <source>
        <dbReference type="EMBL" id="OHU60226.1"/>
    </source>
</evidence>
<dbReference type="InterPro" id="IPR038461">
    <property type="entry name" value="Schlafen_AlbA_2_dom_sf"/>
</dbReference>
<dbReference type="EMBL" id="MLIQ01000011">
    <property type="protein sequence ID" value="OHU60226.1"/>
    <property type="molecule type" value="Genomic_DNA"/>
</dbReference>
<dbReference type="AlphaFoldDB" id="A0A1S1LR19"/>
<dbReference type="Proteomes" id="UP000180043">
    <property type="component" value="Unassembled WGS sequence"/>
</dbReference>
<comment type="caution">
    <text evidence="2">The sequence shown here is derived from an EMBL/GenBank/DDBJ whole genome shotgun (WGS) entry which is preliminary data.</text>
</comment>
<dbReference type="Gene3D" id="3.30.950.30">
    <property type="entry name" value="Schlafen, AAA domain"/>
    <property type="match status" value="1"/>
</dbReference>
<organism evidence="2 3">
    <name type="scientific">Mycobacteroides chelonae</name>
    <name type="common">Mycobacterium chelonae</name>
    <dbReference type="NCBI Taxonomy" id="1774"/>
    <lineage>
        <taxon>Bacteria</taxon>
        <taxon>Bacillati</taxon>
        <taxon>Actinomycetota</taxon>
        <taxon>Actinomycetes</taxon>
        <taxon>Mycobacteriales</taxon>
        <taxon>Mycobacteriaceae</taxon>
        <taxon>Mycobacteroides</taxon>
    </lineage>
</organism>
<dbReference type="InterPro" id="IPR004919">
    <property type="entry name" value="GmrSD_N"/>
</dbReference>
<gene>
    <name evidence="2" type="ORF">BKG82_07105</name>
</gene>
<dbReference type="PANTHER" id="PTHR39639:SF1">
    <property type="entry name" value="DUF262 DOMAIN-CONTAINING PROTEIN"/>
    <property type="match status" value="1"/>
</dbReference>
<dbReference type="PANTHER" id="PTHR39639">
    <property type="entry name" value="CHROMOSOME 16, WHOLE GENOME SHOTGUN SEQUENCE"/>
    <property type="match status" value="1"/>
</dbReference>
<sequence length="597" mass="66294">MASGTQDLSVRSESVQRMYDLYLSDRFQVNRRYQRKLVWSVEEKEKLIDSIFRDLPLPLFLVAELATEGTITYELIDGLQRLNAIFAFLENEYSVGGRFFDLDSLADTKLRKDEGKLVQRKPILNREESAALANYTVALSVFRAADEASVEEVFRRINSGGRRLSRQSLRQAGTISSLADLVRVVSSRIRGDTSPSESVPLRRMPQLSITNYNLDYGVNVDEIFWVVNGILRREDVRESLDEQLVLDVLLDCLIEPLPTSGTRIRDEYYNYGDPDQGISRESLTIANAIETAGAENVADAFMRVYDEVRSVLAASGQKFSSLIAAGSGGRAPRYYHGVFMAFYELIVKDRLRVRDYQAAAAALTNIGSGSMNVPGGGGDWTGPTKRTTIDSVKGIIRSAFEGPIVGEDLAAFGYASQLETILSNALVEQQLFDCKQGLYSLAPVRKFDEDNFKKIAKTMSAMANGGKHTVGYVAVGIADTDADAQRITQLDGVSPILFRGFRVVGIGREALLRGVDLNDYWHWLIQKLPSTGLEPGLASSIANSARLVPYHQHAVCLFKVQAGDTPNFFDGKIYERSGSDTVQVPNEQYVRIFDAFR</sequence>
<reference evidence="2 3" key="1">
    <citation type="submission" date="2016-10" db="EMBL/GenBank/DDBJ databases">
        <title>Evaluation of Human, Veterinary and Environmental Mycobacterium chelonae Isolates by Core Genome Phylogenomic Analysis, Targeted Gene Comparison, and Anti-microbial Susceptibility Patterns: A Tale of Mistaken Identities.</title>
        <authorList>
            <person name="Fogelson S.B."/>
            <person name="Camus A.C."/>
            <person name="Lorenz W."/>
            <person name="Vasireddy R."/>
            <person name="Vasireddy S."/>
            <person name="Smith T."/>
            <person name="Brown-Elliott B.A."/>
            <person name="Wallace R.J.Jr."/>
            <person name="Hasan N.A."/>
            <person name="Reischl U."/>
            <person name="Sanchez S."/>
        </authorList>
    </citation>
    <scope>NUCLEOTIDE SEQUENCE [LARGE SCALE GENOMIC DNA]</scope>
    <source>
        <strain evidence="2 3">15515</strain>
    </source>
</reference>
<proteinExistence type="predicted"/>
<protein>
    <recommendedName>
        <fullName evidence="1">GmrSD restriction endonucleases N-terminal domain-containing protein</fullName>
    </recommendedName>
</protein>
<dbReference type="Pfam" id="PF03235">
    <property type="entry name" value="GmrSD_N"/>
    <property type="match status" value="1"/>
</dbReference>
<evidence type="ECO:0000313" key="3">
    <source>
        <dbReference type="Proteomes" id="UP000180043"/>
    </source>
</evidence>
<accession>A0A1S1LR19</accession>
<feature type="domain" description="GmrSD restriction endonucleases N-terminal" evidence="1">
    <location>
        <begin position="30"/>
        <end position="172"/>
    </location>
</feature>